<dbReference type="EMBL" id="JABBWK010000038">
    <property type="protein sequence ID" value="KAG1898639.1"/>
    <property type="molecule type" value="Genomic_DNA"/>
</dbReference>
<evidence type="ECO:0000313" key="4">
    <source>
        <dbReference type="Proteomes" id="UP001195769"/>
    </source>
</evidence>
<accession>A0AAD4E534</accession>
<reference evidence="3" key="1">
    <citation type="journal article" date="2020" name="New Phytol.">
        <title>Comparative genomics reveals dynamic genome evolution in host specialist ectomycorrhizal fungi.</title>
        <authorList>
            <person name="Lofgren L.A."/>
            <person name="Nguyen N.H."/>
            <person name="Vilgalys R."/>
            <person name="Ruytinx J."/>
            <person name="Liao H.L."/>
            <person name="Branco S."/>
            <person name="Kuo A."/>
            <person name="LaButti K."/>
            <person name="Lipzen A."/>
            <person name="Andreopoulos W."/>
            <person name="Pangilinan J."/>
            <person name="Riley R."/>
            <person name="Hundley H."/>
            <person name="Na H."/>
            <person name="Barry K."/>
            <person name="Grigoriev I.V."/>
            <person name="Stajich J.E."/>
            <person name="Kennedy P.G."/>
        </authorList>
    </citation>
    <scope>NUCLEOTIDE SEQUENCE</scope>
    <source>
        <strain evidence="3">FC203</strain>
    </source>
</reference>
<comment type="caution">
    <text evidence="3">The sequence shown here is derived from an EMBL/GenBank/DDBJ whole genome shotgun (WGS) entry which is preliminary data.</text>
</comment>
<dbReference type="Proteomes" id="UP001195769">
    <property type="component" value="Unassembled WGS sequence"/>
</dbReference>
<organism evidence="3 4">
    <name type="scientific">Suillus fuscotomentosus</name>
    <dbReference type="NCBI Taxonomy" id="1912939"/>
    <lineage>
        <taxon>Eukaryota</taxon>
        <taxon>Fungi</taxon>
        <taxon>Dikarya</taxon>
        <taxon>Basidiomycota</taxon>
        <taxon>Agaricomycotina</taxon>
        <taxon>Agaricomycetes</taxon>
        <taxon>Agaricomycetidae</taxon>
        <taxon>Boletales</taxon>
        <taxon>Suillineae</taxon>
        <taxon>Suillaceae</taxon>
        <taxon>Suillus</taxon>
    </lineage>
</organism>
<protein>
    <recommendedName>
        <fullName evidence="2">Argonaute linker 1 domain-containing protein</fullName>
    </recommendedName>
</protein>
<name>A0AAD4E534_9AGAM</name>
<keyword evidence="4" id="KW-1185">Reference proteome</keyword>
<feature type="domain" description="Argonaute linker 1" evidence="2">
    <location>
        <begin position="26"/>
        <end position="131"/>
    </location>
</feature>
<proteinExistence type="predicted"/>
<gene>
    <name evidence="3" type="ORF">F5891DRAFT_1190730</name>
</gene>
<evidence type="ECO:0000256" key="1">
    <source>
        <dbReference type="SAM" id="MobiDB-lite"/>
    </source>
</evidence>
<evidence type="ECO:0000259" key="2">
    <source>
        <dbReference type="SMART" id="SM01163"/>
    </source>
</evidence>
<dbReference type="SMART" id="SM01163">
    <property type="entry name" value="DUF1785"/>
    <property type="match status" value="1"/>
</dbReference>
<dbReference type="InterPro" id="IPR014811">
    <property type="entry name" value="ArgoL1"/>
</dbReference>
<feature type="region of interest" description="Disordered" evidence="1">
    <location>
        <begin position="51"/>
        <end position="88"/>
    </location>
</feature>
<dbReference type="RefSeq" id="XP_041224215.1">
    <property type="nucleotide sequence ID" value="XM_041367348.1"/>
</dbReference>
<feature type="compositionally biased region" description="Basic and acidic residues" evidence="1">
    <location>
        <begin position="11"/>
        <end position="23"/>
    </location>
</feature>
<sequence length="213" mass="23837">MSSCILGEVEEAAKAEETRKQEEEAAAANKEFHTKDVFRIAPIIEDAHAHLDNDSNADDTHDKIQRHAGPDAPDVQEDHYRRPLPSRTRKRLDAGIQTLGEGLELWRGYFQSVHPTIGKNIDVSTAVMFKQGSFQTAALAVLKQNNVHALDLCPDLPQFRQAGRFQTAALAVLKQNDLHALDLCPDLPQFRQLKNFFKGVSVTLIHWPGLENI</sequence>
<dbReference type="AlphaFoldDB" id="A0AAD4E534"/>
<dbReference type="Pfam" id="PF08699">
    <property type="entry name" value="ArgoL1"/>
    <property type="match status" value="1"/>
</dbReference>
<dbReference type="GeneID" id="64661646"/>
<evidence type="ECO:0000313" key="3">
    <source>
        <dbReference type="EMBL" id="KAG1898639.1"/>
    </source>
</evidence>
<feature type="region of interest" description="Disordered" evidence="1">
    <location>
        <begin position="1"/>
        <end position="30"/>
    </location>
</feature>
<feature type="compositionally biased region" description="Basic and acidic residues" evidence="1">
    <location>
        <begin position="51"/>
        <end position="69"/>
    </location>
</feature>